<evidence type="ECO:0000256" key="2">
    <source>
        <dbReference type="ARBA" id="ARBA00023315"/>
    </source>
</evidence>
<keyword evidence="1" id="KW-0808">Transferase</keyword>
<keyword evidence="2" id="KW-0012">Acyltransferase</keyword>
<organism evidence="4 5">
    <name type="scientific">Saccharothrix mutabilis subsp. mutabilis</name>
    <dbReference type="NCBI Taxonomy" id="66855"/>
    <lineage>
        <taxon>Bacteria</taxon>
        <taxon>Bacillati</taxon>
        <taxon>Actinomycetota</taxon>
        <taxon>Actinomycetes</taxon>
        <taxon>Pseudonocardiales</taxon>
        <taxon>Pseudonocardiaceae</taxon>
        <taxon>Saccharothrix</taxon>
    </lineage>
</organism>
<protein>
    <submittedName>
        <fullName evidence="4">GNAT family N-acetyltransferase</fullName>
    </submittedName>
</protein>
<dbReference type="InterPro" id="IPR050832">
    <property type="entry name" value="Bact_Acetyltransf"/>
</dbReference>
<dbReference type="Pfam" id="PF00583">
    <property type="entry name" value="Acetyltransf_1"/>
    <property type="match status" value="1"/>
</dbReference>
<dbReference type="Proteomes" id="UP001500416">
    <property type="component" value="Unassembled WGS sequence"/>
</dbReference>
<evidence type="ECO:0000259" key="3">
    <source>
        <dbReference type="PROSITE" id="PS51186"/>
    </source>
</evidence>
<accession>A0ABN0T2W2</accession>
<evidence type="ECO:0000256" key="1">
    <source>
        <dbReference type="ARBA" id="ARBA00022679"/>
    </source>
</evidence>
<sequence>MDDIEVRAARPRELAAVGELRWRWVEEVHGSVPVPPAEFVPRFADWAAANTASHRCSVAVRDGVVLGMAWLGVVARVPHPRSFDRASGDLQCVYVRPADRRRGVAGRLVGDVLAAARDLRLERVTVYSTERAVPSYVRAGFAVSPVLLQVDLRVARPSG</sequence>
<dbReference type="PROSITE" id="PS51186">
    <property type="entry name" value="GNAT"/>
    <property type="match status" value="1"/>
</dbReference>
<proteinExistence type="predicted"/>
<gene>
    <name evidence="4" type="ORF">GCM10010492_05660</name>
</gene>
<dbReference type="CDD" id="cd04301">
    <property type="entry name" value="NAT_SF"/>
    <property type="match status" value="1"/>
</dbReference>
<reference evidence="4 5" key="1">
    <citation type="journal article" date="2019" name="Int. J. Syst. Evol. Microbiol.">
        <title>The Global Catalogue of Microorganisms (GCM) 10K type strain sequencing project: providing services to taxonomists for standard genome sequencing and annotation.</title>
        <authorList>
            <consortium name="The Broad Institute Genomics Platform"/>
            <consortium name="The Broad Institute Genome Sequencing Center for Infectious Disease"/>
            <person name="Wu L."/>
            <person name="Ma J."/>
        </authorList>
    </citation>
    <scope>NUCLEOTIDE SEQUENCE [LARGE SCALE GENOMIC DNA]</scope>
    <source>
        <strain evidence="4 5">JCM 3380</strain>
    </source>
</reference>
<keyword evidence="5" id="KW-1185">Reference proteome</keyword>
<dbReference type="InterPro" id="IPR000182">
    <property type="entry name" value="GNAT_dom"/>
</dbReference>
<dbReference type="PANTHER" id="PTHR43877">
    <property type="entry name" value="AMINOALKYLPHOSPHONATE N-ACETYLTRANSFERASE-RELATED-RELATED"/>
    <property type="match status" value="1"/>
</dbReference>
<name>A0ABN0T2W2_9PSEU</name>
<dbReference type="SUPFAM" id="SSF55729">
    <property type="entry name" value="Acyl-CoA N-acyltransferases (Nat)"/>
    <property type="match status" value="1"/>
</dbReference>
<dbReference type="Gene3D" id="3.40.630.30">
    <property type="match status" value="1"/>
</dbReference>
<dbReference type="InterPro" id="IPR016181">
    <property type="entry name" value="Acyl_CoA_acyltransferase"/>
</dbReference>
<evidence type="ECO:0000313" key="4">
    <source>
        <dbReference type="EMBL" id="GAA0210771.1"/>
    </source>
</evidence>
<evidence type="ECO:0000313" key="5">
    <source>
        <dbReference type="Proteomes" id="UP001500416"/>
    </source>
</evidence>
<comment type="caution">
    <text evidence="4">The sequence shown here is derived from an EMBL/GenBank/DDBJ whole genome shotgun (WGS) entry which is preliminary data.</text>
</comment>
<dbReference type="RefSeq" id="WP_343931974.1">
    <property type="nucleotide sequence ID" value="NZ_BAAABU010000001.1"/>
</dbReference>
<dbReference type="EMBL" id="BAAABU010000001">
    <property type="protein sequence ID" value="GAA0210771.1"/>
    <property type="molecule type" value="Genomic_DNA"/>
</dbReference>
<feature type="domain" description="N-acetyltransferase" evidence="3">
    <location>
        <begin position="4"/>
        <end position="159"/>
    </location>
</feature>